<dbReference type="NCBIfam" id="TIGR02779">
    <property type="entry name" value="NHEJ_ligase_lig"/>
    <property type="match status" value="1"/>
</dbReference>
<sequence length="887" mass="100165">MTLTKYNQKRDFKKTAEPKGVKKPSKGELRFVVQKHAASHLHYDFRLEIDGVLVSWAVPKGPSGNPSDKRLAMHVEDHPMDYIDFEGTIPKGEYGGGTVMVWDIGTYEPEGEIPLAKQNAEMKKQHKSGSIKIVLHGEKLKGSWALVQMHGRGENQWLLIKHKDAFSGKDVAYNPYSILTGRDFDAIAKGNDVWASERKKDGTKKSAAERKAVQKKAVAEQKSAKKEAFSSEDLVEAKRLDKFPSGWSPQLATLADAPFDSDDWLFETKFDGYRALAEIRNGECELISRNGISFNKKYPEIAETLSAIGQDIILDGEIVIEDDNGKSRFQWLQNREENPNRGTMKFYVFDILYFGNYDLRALDLLQRKKILKSVLPKLKNIVYSDHTIGDGIKAFEKAEKQQGEGIIAKKIASTYATGKRTKDWLKIKTEKQQEMVIGGFTEPSGSRKGLGALLCGYYDGKDFMYSGKVGSGYTQDILNDLRGKLDKLERKTSAFKNPPREKNVHWVTPKLVANIRFSEFTETNSMRHPVYQGLRIDKKAKDVKLELSAVDTDVLEDSSTALGVGSERSRGTSPNKKTTKNNPVKIQKTKTADIPTLSKKVEFSNLDKIFWPKEKITKGDVIAYYNSISDVILPYLKDRPQSMRRTPDGIKSEGFFQKNVADSAPKWAKTIEIQSDSKSEPVTWLVCNDKDTLLYMANIGCIEINPWSSRIKTLDHPDYIIFDFDPKGAPLENIVRTAHKVKEILDKLNVPAYIKTSGGNGLHVFIPVKPKYTYEQTREFSHLVSQIVHRDLPDITSLERLPSKRKGKVYLDFLQNGKGKTMASIYSIRPREGAGVSTPLQWDEINDDLDLKAYNINTIPKRLAQKGDLWADFFDNAIDLKSVLKNL</sequence>
<dbReference type="InterPro" id="IPR012340">
    <property type="entry name" value="NA-bd_OB-fold"/>
</dbReference>
<evidence type="ECO:0000256" key="8">
    <source>
        <dbReference type="ARBA" id="ARBA00022741"/>
    </source>
</evidence>
<dbReference type="CDD" id="cd04865">
    <property type="entry name" value="LigD_Pol_like_2"/>
    <property type="match status" value="1"/>
</dbReference>
<keyword evidence="16" id="KW-0234">DNA repair</keyword>
<dbReference type="NCBIfam" id="TIGR02776">
    <property type="entry name" value="NHEJ_ligase_prk"/>
    <property type="match status" value="1"/>
</dbReference>
<dbReference type="EC" id="6.5.1.1" evidence="2"/>
<dbReference type="Pfam" id="PF13298">
    <property type="entry name" value="LigD_N"/>
    <property type="match status" value="1"/>
</dbReference>
<protein>
    <recommendedName>
        <fullName evidence="2">DNA ligase (ATP)</fullName>
        <ecNumber evidence="2">6.5.1.1</ecNumber>
    </recommendedName>
    <alternativeName>
        <fullName evidence="19">NHEJ DNA polymerase</fullName>
    </alternativeName>
</protein>
<evidence type="ECO:0000256" key="3">
    <source>
        <dbReference type="ARBA" id="ARBA00022598"/>
    </source>
</evidence>
<keyword evidence="12" id="KW-0067">ATP-binding</keyword>
<dbReference type="AlphaFoldDB" id="A0A7Y8XZ26"/>
<dbReference type="SUPFAM" id="SSF50249">
    <property type="entry name" value="Nucleic acid-binding proteins"/>
    <property type="match status" value="1"/>
</dbReference>
<dbReference type="InterPro" id="IPR012310">
    <property type="entry name" value="DNA_ligase_ATP-dep_cent"/>
</dbReference>
<keyword evidence="5" id="KW-0548">Nucleotidyltransferase</keyword>
<dbReference type="RefSeq" id="WP_176004328.1">
    <property type="nucleotide sequence ID" value="NZ_JABWMI010000002.1"/>
</dbReference>
<comment type="catalytic activity">
    <reaction evidence="20">
        <text>ATP + (deoxyribonucleotide)n-3'-hydroxyl + 5'-phospho-(deoxyribonucleotide)m = (deoxyribonucleotide)n+m + AMP + diphosphate.</text>
        <dbReference type="EC" id="6.5.1.1"/>
    </reaction>
</comment>
<keyword evidence="3 23" id="KW-0436">Ligase</keyword>
<dbReference type="Pfam" id="PF01068">
    <property type="entry name" value="DNA_ligase_A_M"/>
    <property type="match status" value="1"/>
</dbReference>
<dbReference type="Pfam" id="PF21686">
    <property type="entry name" value="LigD_Prim-Pol"/>
    <property type="match status" value="1"/>
</dbReference>
<accession>A0A7Y8XZ26</accession>
<dbReference type="PANTHER" id="PTHR42705:SF2">
    <property type="entry name" value="BIFUNCTIONAL NON-HOMOLOGOUS END JOINING PROTEIN LIGD"/>
    <property type="match status" value="1"/>
</dbReference>
<proteinExistence type="predicted"/>
<dbReference type="EMBL" id="JACBJI010000001">
    <property type="protein sequence ID" value="NYA69503.1"/>
    <property type="molecule type" value="Genomic_DNA"/>
</dbReference>
<comment type="cofactor">
    <cofactor evidence="1">
        <name>Mn(2+)</name>
        <dbReference type="ChEBI" id="CHEBI:29035"/>
    </cofactor>
</comment>
<dbReference type="SUPFAM" id="SSF56091">
    <property type="entry name" value="DNA ligase/mRNA capping enzyme, catalytic domain"/>
    <property type="match status" value="1"/>
</dbReference>
<keyword evidence="11" id="KW-0269">Exonuclease</keyword>
<evidence type="ECO:0000256" key="15">
    <source>
        <dbReference type="ARBA" id="ARBA00023172"/>
    </source>
</evidence>
<evidence type="ECO:0000256" key="12">
    <source>
        <dbReference type="ARBA" id="ARBA00022840"/>
    </source>
</evidence>
<evidence type="ECO:0000256" key="17">
    <source>
        <dbReference type="ARBA" id="ARBA00023211"/>
    </source>
</evidence>
<evidence type="ECO:0000256" key="6">
    <source>
        <dbReference type="ARBA" id="ARBA00022722"/>
    </source>
</evidence>
<evidence type="ECO:0000256" key="1">
    <source>
        <dbReference type="ARBA" id="ARBA00001936"/>
    </source>
</evidence>
<feature type="domain" description="ATP-dependent DNA ligase family profile" evidence="22">
    <location>
        <begin position="337"/>
        <end position="473"/>
    </location>
</feature>
<evidence type="ECO:0000256" key="5">
    <source>
        <dbReference type="ARBA" id="ARBA00022695"/>
    </source>
</evidence>
<dbReference type="NCBIfam" id="TIGR02778">
    <property type="entry name" value="ligD_pol"/>
    <property type="match status" value="1"/>
</dbReference>
<dbReference type="InterPro" id="IPR014145">
    <property type="entry name" value="LigD_pol_dom"/>
</dbReference>
<evidence type="ECO:0000256" key="9">
    <source>
        <dbReference type="ARBA" id="ARBA00022763"/>
    </source>
</evidence>
<dbReference type="GO" id="GO:0003887">
    <property type="term" value="F:DNA-directed DNA polymerase activity"/>
    <property type="evidence" value="ECO:0007669"/>
    <property type="project" value="UniProtKB-KW"/>
</dbReference>
<keyword evidence="15" id="KW-0233">DNA recombination</keyword>
<dbReference type="GO" id="GO:0046872">
    <property type="term" value="F:metal ion binding"/>
    <property type="evidence" value="ECO:0007669"/>
    <property type="project" value="UniProtKB-KW"/>
</dbReference>
<dbReference type="PANTHER" id="PTHR42705">
    <property type="entry name" value="BIFUNCTIONAL NON-HOMOLOGOUS END JOINING PROTEIN LIGD"/>
    <property type="match status" value="1"/>
</dbReference>
<keyword evidence="6" id="KW-0540">Nuclease</keyword>
<keyword evidence="8" id="KW-0547">Nucleotide-binding</keyword>
<feature type="compositionally biased region" description="Basic and acidic residues" evidence="21">
    <location>
        <begin position="8"/>
        <end position="24"/>
    </location>
</feature>
<dbReference type="GO" id="GO:0003910">
    <property type="term" value="F:DNA ligase (ATP) activity"/>
    <property type="evidence" value="ECO:0007669"/>
    <property type="project" value="UniProtKB-EC"/>
</dbReference>
<evidence type="ECO:0000313" key="24">
    <source>
        <dbReference type="Proteomes" id="UP000535020"/>
    </source>
</evidence>
<dbReference type="InterPro" id="IPR014146">
    <property type="entry name" value="LigD_ligase_dom"/>
</dbReference>
<dbReference type="Gene3D" id="3.90.920.10">
    <property type="entry name" value="DNA primase, PRIM domain"/>
    <property type="match status" value="1"/>
</dbReference>
<name>A0A7Y8XZ26_9FLAO</name>
<dbReference type="GO" id="GO:0006281">
    <property type="term" value="P:DNA repair"/>
    <property type="evidence" value="ECO:0007669"/>
    <property type="project" value="UniProtKB-KW"/>
</dbReference>
<dbReference type="GO" id="GO:0005524">
    <property type="term" value="F:ATP binding"/>
    <property type="evidence" value="ECO:0007669"/>
    <property type="project" value="UniProtKB-KW"/>
</dbReference>
<organism evidence="23 24">
    <name type="scientific">Flavobacterium agri</name>
    <dbReference type="NCBI Taxonomy" id="2743471"/>
    <lineage>
        <taxon>Bacteria</taxon>
        <taxon>Pseudomonadati</taxon>
        <taxon>Bacteroidota</taxon>
        <taxon>Flavobacteriia</taxon>
        <taxon>Flavobacteriales</taxon>
        <taxon>Flavobacteriaceae</taxon>
        <taxon>Flavobacterium</taxon>
    </lineage>
</organism>
<keyword evidence="4" id="KW-0808">Transferase</keyword>
<dbReference type="NCBIfam" id="TIGR02777">
    <property type="entry name" value="LigD_PE_dom"/>
    <property type="match status" value="1"/>
</dbReference>
<dbReference type="GO" id="GO:0004527">
    <property type="term" value="F:exonuclease activity"/>
    <property type="evidence" value="ECO:0007669"/>
    <property type="project" value="UniProtKB-KW"/>
</dbReference>
<reference evidence="23 24" key="1">
    <citation type="submission" date="2020-07" db="EMBL/GenBank/DDBJ databases">
        <authorList>
            <person name="Sun Q."/>
        </authorList>
    </citation>
    <scope>NUCLEOTIDE SEQUENCE [LARGE SCALE GENOMIC DNA]</scope>
    <source>
        <strain evidence="23 24">MAH-1</strain>
    </source>
</reference>
<keyword evidence="18" id="KW-0511">Multifunctional enzyme</keyword>
<evidence type="ECO:0000256" key="7">
    <source>
        <dbReference type="ARBA" id="ARBA00022723"/>
    </source>
</evidence>
<dbReference type="CDD" id="cd07971">
    <property type="entry name" value="OBF_DNA_ligase_LigD"/>
    <property type="match status" value="1"/>
</dbReference>
<dbReference type="GO" id="GO:0006310">
    <property type="term" value="P:DNA recombination"/>
    <property type="evidence" value="ECO:0007669"/>
    <property type="project" value="UniProtKB-KW"/>
</dbReference>
<feature type="region of interest" description="Disordered" evidence="21">
    <location>
        <begin position="1"/>
        <end position="24"/>
    </location>
</feature>
<evidence type="ECO:0000256" key="20">
    <source>
        <dbReference type="ARBA" id="ARBA00034003"/>
    </source>
</evidence>
<evidence type="ECO:0000256" key="16">
    <source>
        <dbReference type="ARBA" id="ARBA00023204"/>
    </source>
</evidence>
<dbReference type="Gene3D" id="2.40.50.140">
    <property type="entry name" value="Nucleic acid-binding proteins"/>
    <property type="match status" value="1"/>
</dbReference>
<dbReference type="Gene3D" id="3.30.470.30">
    <property type="entry name" value="DNA ligase/mRNA capping enzyme"/>
    <property type="match status" value="1"/>
</dbReference>
<evidence type="ECO:0000256" key="18">
    <source>
        <dbReference type="ARBA" id="ARBA00023268"/>
    </source>
</evidence>
<dbReference type="GO" id="GO:0003677">
    <property type="term" value="F:DNA binding"/>
    <property type="evidence" value="ECO:0007669"/>
    <property type="project" value="UniProtKB-KW"/>
</dbReference>
<keyword evidence="10" id="KW-0378">Hydrolase</keyword>
<feature type="region of interest" description="Disordered" evidence="21">
    <location>
        <begin position="561"/>
        <end position="582"/>
    </location>
</feature>
<keyword evidence="13" id="KW-0239">DNA-directed DNA polymerase</keyword>
<dbReference type="Pfam" id="PF04679">
    <property type="entry name" value="DNA_ligase_A_C"/>
    <property type="match status" value="1"/>
</dbReference>
<evidence type="ECO:0000313" key="23">
    <source>
        <dbReference type="EMBL" id="NYA69503.1"/>
    </source>
</evidence>
<dbReference type="InterPro" id="IPR012309">
    <property type="entry name" value="DNA_ligase_ATP-dep_C"/>
</dbReference>
<dbReference type="Proteomes" id="UP000535020">
    <property type="component" value="Unassembled WGS sequence"/>
</dbReference>
<evidence type="ECO:0000259" key="22">
    <source>
        <dbReference type="PROSITE" id="PS50160"/>
    </source>
</evidence>
<evidence type="ECO:0000256" key="2">
    <source>
        <dbReference type="ARBA" id="ARBA00012727"/>
    </source>
</evidence>
<keyword evidence="14" id="KW-0238">DNA-binding</keyword>
<dbReference type="PROSITE" id="PS50160">
    <property type="entry name" value="DNA_LIGASE_A3"/>
    <property type="match status" value="1"/>
</dbReference>
<dbReference type="CDD" id="cd07906">
    <property type="entry name" value="Adenylation_DNA_ligase_LigD_LigC"/>
    <property type="match status" value="1"/>
</dbReference>
<keyword evidence="9" id="KW-0227">DNA damage</keyword>
<keyword evidence="7" id="KW-0479">Metal-binding</keyword>
<keyword evidence="17" id="KW-0464">Manganese</keyword>
<dbReference type="InterPro" id="IPR014143">
    <property type="entry name" value="NHEJ_ligase_prk"/>
</dbReference>
<evidence type="ECO:0000256" key="19">
    <source>
        <dbReference type="ARBA" id="ARBA00029943"/>
    </source>
</evidence>
<keyword evidence="24" id="KW-1185">Reference proteome</keyword>
<dbReference type="Gene3D" id="3.30.1490.70">
    <property type="match status" value="1"/>
</dbReference>
<evidence type="ECO:0000256" key="11">
    <source>
        <dbReference type="ARBA" id="ARBA00022839"/>
    </source>
</evidence>
<gene>
    <name evidence="23" type="primary">ligD</name>
    <name evidence="23" type="ORF">HZF10_01115</name>
</gene>
<dbReference type="InterPro" id="IPR014144">
    <property type="entry name" value="LigD_PE_domain"/>
</dbReference>
<evidence type="ECO:0000256" key="14">
    <source>
        <dbReference type="ARBA" id="ARBA00023125"/>
    </source>
</evidence>
<evidence type="ECO:0000256" key="21">
    <source>
        <dbReference type="SAM" id="MobiDB-lite"/>
    </source>
</evidence>
<evidence type="ECO:0000256" key="4">
    <source>
        <dbReference type="ARBA" id="ARBA00022679"/>
    </source>
</evidence>
<evidence type="ECO:0000256" key="13">
    <source>
        <dbReference type="ARBA" id="ARBA00022932"/>
    </source>
</evidence>
<comment type="caution">
    <text evidence="23">The sequence shown here is derived from an EMBL/GenBank/DDBJ whole genome shotgun (WGS) entry which is preliminary data.</text>
</comment>
<evidence type="ECO:0000256" key="10">
    <source>
        <dbReference type="ARBA" id="ARBA00022801"/>
    </source>
</evidence>
<dbReference type="InterPro" id="IPR052171">
    <property type="entry name" value="NHEJ_LigD"/>
</dbReference>